<dbReference type="OrthoDB" id="6781244at2759"/>
<dbReference type="EMBL" id="CACRXK020026547">
    <property type="protein sequence ID" value="CAB4040267.1"/>
    <property type="molecule type" value="Genomic_DNA"/>
</dbReference>
<dbReference type="Gene3D" id="3.60.10.10">
    <property type="entry name" value="Endonuclease/exonuclease/phosphatase"/>
    <property type="match status" value="1"/>
</dbReference>
<dbReference type="InterPro" id="IPR000477">
    <property type="entry name" value="RT_dom"/>
</dbReference>
<dbReference type="InterPro" id="IPR002156">
    <property type="entry name" value="RNaseH_domain"/>
</dbReference>
<dbReference type="SUPFAM" id="SSF56672">
    <property type="entry name" value="DNA/RNA polymerases"/>
    <property type="match status" value="1"/>
</dbReference>
<reference evidence="1" key="1">
    <citation type="submission" date="2020-04" db="EMBL/GenBank/DDBJ databases">
        <authorList>
            <person name="Alioto T."/>
            <person name="Alioto T."/>
            <person name="Gomez Garrido J."/>
        </authorList>
    </citation>
    <scope>NUCLEOTIDE SEQUENCE</scope>
    <source>
        <strain evidence="1">A484AB</strain>
    </source>
</reference>
<dbReference type="InterPro" id="IPR012337">
    <property type="entry name" value="RNaseH-like_sf"/>
</dbReference>
<protein>
    <submittedName>
        <fullName evidence="1">Retrovirus-related Pol poly from type-1 retrotransposable element R1</fullName>
    </submittedName>
</protein>
<dbReference type="SUPFAM" id="SSF53098">
    <property type="entry name" value="Ribonuclease H-like"/>
    <property type="match status" value="1"/>
</dbReference>
<dbReference type="GO" id="GO:0004523">
    <property type="term" value="F:RNA-DNA hybrid ribonuclease activity"/>
    <property type="evidence" value="ECO:0007669"/>
    <property type="project" value="InterPro"/>
</dbReference>
<dbReference type="InterPro" id="IPR043502">
    <property type="entry name" value="DNA/RNA_pol_sf"/>
</dbReference>
<dbReference type="Pfam" id="PF00078">
    <property type="entry name" value="RVT_1"/>
    <property type="match status" value="1"/>
</dbReference>
<dbReference type="Pfam" id="PF14529">
    <property type="entry name" value="Exo_endo_phos_2"/>
    <property type="match status" value="1"/>
</dbReference>
<evidence type="ECO:0000313" key="2">
    <source>
        <dbReference type="Proteomes" id="UP001152795"/>
    </source>
</evidence>
<name>A0A6S7K6Q9_PARCT</name>
<dbReference type="InterPro" id="IPR036397">
    <property type="entry name" value="RNaseH_sf"/>
</dbReference>
<evidence type="ECO:0000313" key="1">
    <source>
        <dbReference type="EMBL" id="CAB4040267.1"/>
    </source>
</evidence>
<organism evidence="1 2">
    <name type="scientific">Paramuricea clavata</name>
    <name type="common">Red gorgonian</name>
    <name type="synonym">Violescent sea-whip</name>
    <dbReference type="NCBI Taxonomy" id="317549"/>
    <lineage>
        <taxon>Eukaryota</taxon>
        <taxon>Metazoa</taxon>
        <taxon>Cnidaria</taxon>
        <taxon>Anthozoa</taxon>
        <taxon>Octocorallia</taxon>
        <taxon>Malacalcyonacea</taxon>
        <taxon>Plexauridae</taxon>
        <taxon>Paramuricea</taxon>
    </lineage>
</organism>
<sequence>MVADNSSFNLPFVVSGQVNLQKSGVPTSSLMHFLHEFRLAPPQGSSASKIAPEFILGIQEPDTSPHTKVRGLDRRQHLFFDQSAATVRAALFASKSLAMWPVPAFTDGDMATALWKTRRPGLEESAATVRAALFASKSLAMWPVPAFTDGDMATALWKTRRPGLEEVYVASVYLDITAKKIVWPLRLVRLVEHCNNSNSQLLLLMDANSHSPWWGSPEANDRGKIMEELILVHNLAVLNTGSKPTFRNRNTPGTHPDVSLATPTLSDLVSNWRVSDGVVGSDHQMILFHIDLKSAKPPKRRNFHRGDWDTFQSRINDWPRKEPQLWSVPILEEEAQAFTSKLTKVLNTTHPLRRQRHSVSSQKWWSGELNSLHHTMTRLQKTFYKKRSDESHERFKEARRAFKKASRQAKRKSWKSFTEDSTDPKKVAQLIKVVQHQANKSLGLLHDDQGQTLTPEGSMNLLADTHFPGCLPRPLIRPLEPPPAWPLRDIDHPDVSFITAERVTNAVHSFNGYKAPGPDGIPAIVYQKLDDAALSRLTNIFKASVILGYTPAAWRQSNVIYIPKPGKPDYGVARAFRPITLINVVFKFLERVIYWHLQTSVFSTHPLHRNQFGFRKGRSTESALSKLTGIIESAFQNKQFAIGVFLDIQGAFDNARPENILEGLKAKSVPEFLVDWYKHYLCNRSMTASHGGVTIARRFDEGLVHCIGFADDGALVISGPKLHVLASRMQRAINAATDWGALQSLTFSTAKTTAMLFHRKVVPTHPPPLMINGTAVPWSSEVKYLGLTLDPGLTWHLHVTRRTQKARGILIKYRNAIGKIWGSPPKMSKWAYTGVVRPMVSYGCLVWAHAVDRTYTKAALTKLNRLALLSLGHFRRSTPTAGLEVMTLTLPLPLFIKQTAAIAHKRTELMCSNTHYALRPRHSFGHRQVSASFLTNIGFDDFESDSIPTVQSWDRQFVVELCSFASGKPVQEGDLHLFTDGSRLNNASGSGFVALDSKTRKELVSQHFHLKQATVAQCETHAIKRAAHWLASLPGHRSIILFSDSQSTIRALANPMVNSSLLLNTIEALNEAGRHHTVRIRWIKAHAGHDGNELADSLAKQGAADPSKEVTDIPYTPWNLVKSNIQSLVLEYWDSSWSQLTTCRQTKQWFPKIDKAKSKSLLDLGRREISACTQLITGHNFMRRHEAIVAQYDTQEFSEYAECRLCMEDEETSFHIVAECPALQHIRTECFNTLFLPEPVGDWTVAKLLRFLRISPVSNCFGLAVEGELDPSHPW</sequence>
<dbReference type="AlphaFoldDB" id="A0A6S7K6Q9"/>
<dbReference type="InterPro" id="IPR036691">
    <property type="entry name" value="Endo/exonu/phosph_ase_sf"/>
</dbReference>
<dbReference type="InterPro" id="IPR005135">
    <property type="entry name" value="Endo/exonuclease/phosphatase"/>
</dbReference>
<accession>A0A6S7K6Q9</accession>
<keyword evidence="2" id="KW-1185">Reference proteome</keyword>
<gene>
    <name evidence="1" type="ORF">PACLA_8A053466</name>
</gene>
<dbReference type="Pfam" id="PF00075">
    <property type="entry name" value="RNase_H"/>
    <property type="match status" value="1"/>
</dbReference>
<dbReference type="GO" id="GO:0006259">
    <property type="term" value="P:DNA metabolic process"/>
    <property type="evidence" value="ECO:0007669"/>
    <property type="project" value="UniProtKB-ARBA"/>
</dbReference>
<dbReference type="CDD" id="cd09276">
    <property type="entry name" value="Rnase_HI_RT_non_LTR"/>
    <property type="match status" value="1"/>
</dbReference>
<dbReference type="SUPFAM" id="SSF56219">
    <property type="entry name" value="DNase I-like"/>
    <property type="match status" value="1"/>
</dbReference>
<dbReference type="GO" id="GO:0003676">
    <property type="term" value="F:nucleic acid binding"/>
    <property type="evidence" value="ECO:0007669"/>
    <property type="project" value="InterPro"/>
</dbReference>
<dbReference type="PROSITE" id="PS50879">
    <property type="entry name" value="RNASE_H_1"/>
    <property type="match status" value="1"/>
</dbReference>
<proteinExistence type="predicted"/>
<dbReference type="Proteomes" id="UP001152795">
    <property type="component" value="Unassembled WGS sequence"/>
</dbReference>
<dbReference type="CDD" id="cd01650">
    <property type="entry name" value="RT_nLTR_like"/>
    <property type="match status" value="1"/>
</dbReference>
<dbReference type="PANTHER" id="PTHR19446">
    <property type="entry name" value="REVERSE TRANSCRIPTASES"/>
    <property type="match status" value="1"/>
</dbReference>
<comment type="caution">
    <text evidence="1">The sequence shown here is derived from an EMBL/GenBank/DDBJ whole genome shotgun (WGS) entry which is preliminary data.</text>
</comment>
<dbReference type="Gene3D" id="3.30.420.10">
    <property type="entry name" value="Ribonuclease H-like superfamily/Ribonuclease H"/>
    <property type="match status" value="1"/>
</dbReference>